<dbReference type="InterPro" id="IPR045306">
    <property type="entry name" value="SDH-like"/>
</dbReference>
<dbReference type="AlphaFoldDB" id="A0A6J0BPL3"/>
<evidence type="ECO:0000256" key="1">
    <source>
        <dbReference type="ARBA" id="ARBA00001947"/>
    </source>
</evidence>
<keyword evidence="11" id="KW-1185">Reference proteome</keyword>
<dbReference type="GO" id="GO:0003939">
    <property type="term" value="F:L-iditol 2-dehydrogenase (NAD+) activity"/>
    <property type="evidence" value="ECO:0007669"/>
    <property type="project" value="TreeGrafter"/>
</dbReference>
<evidence type="ECO:0000256" key="2">
    <source>
        <dbReference type="ARBA" id="ARBA00008072"/>
    </source>
</evidence>
<dbReference type="FunCoup" id="A0A6J0BPL3">
    <property type="interactions" value="551"/>
</dbReference>
<dbReference type="InterPro" id="IPR013149">
    <property type="entry name" value="ADH-like_C"/>
</dbReference>
<dbReference type="Gene3D" id="3.40.50.720">
    <property type="entry name" value="NAD(P)-binding Rossmann-like Domain"/>
    <property type="match status" value="1"/>
</dbReference>
<dbReference type="FunFam" id="3.40.50.720:FF:000068">
    <property type="entry name" value="Sorbitol dehydrogenase"/>
    <property type="match status" value="1"/>
</dbReference>
<dbReference type="OrthoDB" id="1879366at2759"/>
<dbReference type="KEGG" id="nlo:107221980"/>
<keyword evidence="3 9" id="KW-0479">Metal-binding</keyword>
<dbReference type="SUPFAM" id="SSF51735">
    <property type="entry name" value="NAD(P)-binding Rossmann-fold domains"/>
    <property type="match status" value="1"/>
</dbReference>
<evidence type="ECO:0000313" key="12">
    <source>
        <dbReference type="RefSeq" id="XP_015516656.1"/>
    </source>
</evidence>
<dbReference type="InParanoid" id="A0A6J0BPL3"/>
<dbReference type="Pfam" id="PF08240">
    <property type="entry name" value="ADH_N"/>
    <property type="match status" value="1"/>
</dbReference>
<dbReference type="Pfam" id="PF00107">
    <property type="entry name" value="ADH_zinc_N"/>
    <property type="match status" value="1"/>
</dbReference>
<organism evidence="12">
    <name type="scientific">Neodiprion lecontei</name>
    <name type="common">Redheaded pine sawfly</name>
    <dbReference type="NCBI Taxonomy" id="441921"/>
    <lineage>
        <taxon>Eukaryota</taxon>
        <taxon>Metazoa</taxon>
        <taxon>Ecdysozoa</taxon>
        <taxon>Arthropoda</taxon>
        <taxon>Hexapoda</taxon>
        <taxon>Insecta</taxon>
        <taxon>Pterygota</taxon>
        <taxon>Neoptera</taxon>
        <taxon>Endopterygota</taxon>
        <taxon>Hymenoptera</taxon>
        <taxon>Tenthredinoidea</taxon>
        <taxon>Diprionidae</taxon>
        <taxon>Diprioninae</taxon>
        <taxon>Neodiprion</taxon>
    </lineage>
</organism>
<feature type="domain" description="Enoyl reductase (ER)" evidence="10">
    <location>
        <begin position="13"/>
        <end position="347"/>
    </location>
</feature>
<dbReference type="PANTHER" id="PTHR43161:SF9">
    <property type="entry name" value="SORBITOL DEHYDROGENASE"/>
    <property type="match status" value="1"/>
</dbReference>
<evidence type="ECO:0000256" key="4">
    <source>
        <dbReference type="ARBA" id="ARBA00022833"/>
    </source>
</evidence>
<dbReference type="RefSeq" id="XP_015516656.1">
    <property type="nucleotide sequence ID" value="XM_015661170.2"/>
</dbReference>
<dbReference type="GO" id="GO:0006062">
    <property type="term" value="P:sorbitol catabolic process"/>
    <property type="evidence" value="ECO:0007669"/>
    <property type="project" value="TreeGrafter"/>
</dbReference>
<evidence type="ECO:0000313" key="11">
    <source>
        <dbReference type="Proteomes" id="UP000829291"/>
    </source>
</evidence>
<evidence type="ECO:0000256" key="9">
    <source>
        <dbReference type="RuleBase" id="RU361277"/>
    </source>
</evidence>
<evidence type="ECO:0000259" key="10">
    <source>
        <dbReference type="SMART" id="SM00829"/>
    </source>
</evidence>
<evidence type="ECO:0000256" key="7">
    <source>
        <dbReference type="ARBA" id="ARBA00026132"/>
    </source>
</evidence>
<dbReference type="InterPro" id="IPR036291">
    <property type="entry name" value="NAD(P)-bd_dom_sf"/>
</dbReference>
<evidence type="ECO:0000256" key="8">
    <source>
        <dbReference type="ARBA" id="ARBA00032485"/>
    </source>
</evidence>
<comment type="cofactor">
    <cofactor evidence="1 9">
        <name>Zn(2+)</name>
        <dbReference type="ChEBI" id="CHEBI:29105"/>
    </cofactor>
</comment>
<keyword evidence="5" id="KW-0560">Oxidoreductase</keyword>
<protein>
    <recommendedName>
        <fullName evidence="7">Sorbitol dehydrogenase</fullName>
    </recommendedName>
    <alternativeName>
        <fullName evidence="8">Polyol dehydrogenase</fullName>
    </alternativeName>
</protein>
<sequence length="352" mass="37780">MGKDNLTAVLYKINDLRLEQTDIPEPKDDEVLLEMSCVGICGSDVHYLVNGRIGDFVVNSPMIIGHEAAGIVSKLGKNVKNLKVGDRVAIEPGVPCRVCEFCRSGRYNLCPEVIFCATPPVHGNLRRFYTHAADYCFKLPDHVSLEEGALLEPLSVGVHACQRAGITLGSKVLILGAGPIGLVTLLVAKSLGATKTVITDLVQTRLDVAKDFGADATLLVQRSDDEATLVKKVHDLFGCEPDKTVDASGAESSTRLALLATKSGGVAVLVGMGPPEVKLPLVQALAREIDIRGVFRYVNCYPTALDLVASGKVNVKPLITHNYDIEQTHEAFETAKTGRGGAIKVMIHCKRS</sequence>
<keyword evidence="6" id="KW-0520">NAD</keyword>
<evidence type="ECO:0000256" key="3">
    <source>
        <dbReference type="ARBA" id="ARBA00022723"/>
    </source>
</evidence>
<dbReference type="SUPFAM" id="SSF50129">
    <property type="entry name" value="GroES-like"/>
    <property type="match status" value="1"/>
</dbReference>
<evidence type="ECO:0000256" key="6">
    <source>
        <dbReference type="ARBA" id="ARBA00023027"/>
    </source>
</evidence>
<dbReference type="Proteomes" id="UP000829291">
    <property type="component" value="Chromosome 3"/>
</dbReference>
<gene>
    <name evidence="12" type="primary">LOC107221980</name>
</gene>
<proteinExistence type="inferred from homology"/>
<dbReference type="CDD" id="cd05285">
    <property type="entry name" value="sorbitol_DH"/>
    <property type="match status" value="1"/>
</dbReference>
<dbReference type="InterPro" id="IPR011032">
    <property type="entry name" value="GroES-like_sf"/>
</dbReference>
<evidence type="ECO:0000256" key="5">
    <source>
        <dbReference type="ARBA" id="ARBA00023002"/>
    </source>
</evidence>
<dbReference type="GO" id="GO:0008270">
    <property type="term" value="F:zinc ion binding"/>
    <property type="evidence" value="ECO:0007669"/>
    <property type="project" value="InterPro"/>
</dbReference>
<dbReference type="InterPro" id="IPR020843">
    <property type="entry name" value="ER"/>
</dbReference>
<accession>A0A6J0BPL3</accession>
<name>A0A6J0BPL3_NEOLC</name>
<dbReference type="InterPro" id="IPR013154">
    <property type="entry name" value="ADH-like_N"/>
</dbReference>
<dbReference type="PANTHER" id="PTHR43161">
    <property type="entry name" value="SORBITOL DEHYDROGENASE"/>
    <property type="match status" value="1"/>
</dbReference>
<comment type="similarity">
    <text evidence="2 9">Belongs to the zinc-containing alcohol dehydrogenase family.</text>
</comment>
<dbReference type="InterPro" id="IPR002328">
    <property type="entry name" value="ADH_Zn_CS"/>
</dbReference>
<dbReference type="GeneID" id="107221980"/>
<dbReference type="SMART" id="SM00829">
    <property type="entry name" value="PKS_ER"/>
    <property type="match status" value="1"/>
</dbReference>
<keyword evidence="4 9" id="KW-0862">Zinc</keyword>
<dbReference type="Gene3D" id="3.90.180.10">
    <property type="entry name" value="Medium-chain alcohol dehydrogenases, catalytic domain"/>
    <property type="match status" value="1"/>
</dbReference>
<dbReference type="PROSITE" id="PS00059">
    <property type="entry name" value="ADH_ZINC"/>
    <property type="match status" value="1"/>
</dbReference>
<reference evidence="12" key="1">
    <citation type="submission" date="2025-08" db="UniProtKB">
        <authorList>
            <consortium name="RefSeq"/>
        </authorList>
    </citation>
    <scope>IDENTIFICATION</scope>
    <source>
        <tissue evidence="12">Thorax and Abdomen</tissue>
    </source>
</reference>